<accession>A0ABW5R7R1</accession>
<keyword evidence="1" id="KW-0813">Transport</keyword>
<keyword evidence="3 5" id="KW-0067">ATP-binding</keyword>
<dbReference type="SUPFAM" id="SSF52540">
    <property type="entry name" value="P-loop containing nucleoside triphosphate hydrolases"/>
    <property type="match status" value="1"/>
</dbReference>
<evidence type="ECO:0000313" key="6">
    <source>
        <dbReference type="Proteomes" id="UP001597497"/>
    </source>
</evidence>
<dbReference type="InterPro" id="IPR003593">
    <property type="entry name" value="AAA+_ATPase"/>
</dbReference>
<dbReference type="PANTHER" id="PTHR42788:SF2">
    <property type="entry name" value="ABC TRANSPORTER ATP-BINDING PROTEIN"/>
    <property type="match status" value="1"/>
</dbReference>
<gene>
    <name evidence="5" type="ORF">ACFSUC_03220</name>
</gene>
<dbReference type="RefSeq" id="WP_379928028.1">
    <property type="nucleotide sequence ID" value="NZ_JBHUMM010000005.1"/>
</dbReference>
<dbReference type="Proteomes" id="UP001597497">
    <property type="component" value="Unassembled WGS sequence"/>
</dbReference>
<evidence type="ECO:0000256" key="1">
    <source>
        <dbReference type="ARBA" id="ARBA00022448"/>
    </source>
</evidence>
<organism evidence="5 6">
    <name type="scientific">Marinicrinis sediminis</name>
    <dbReference type="NCBI Taxonomy" id="1652465"/>
    <lineage>
        <taxon>Bacteria</taxon>
        <taxon>Bacillati</taxon>
        <taxon>Bacillota</taxon>
        <taxon>Bacilli</taxon>
        <taxon>Bacillales</taxon>
        <taxon>Paenibacillaceae</taxon>
    </lineage>
</organism>
<keyword evidence="6" id="KW-1185">Reference proteome</keyword>
<evidence type="ECO:0000259" key="4">
    <source>
        <dbReference type="PROSITE" id="PS50893"/>
    </source>
</evidence>
<comment type="caution">
    <text evidence="5">The sequence shown here is derived from an EMBL/GenBank/DDBJ whole genome shotgun (WGS) entry which is preliminary data.</text>
</comment>
<dbReference type="Gene3D" id="3.40.50.300">
    <property type="entry name" value="P-loop containing nucleotide triphosphate hydrolases"/>
    <property type="match status" value="1"/>
</dbReference>
<dbReference type="CDD" id="cd03293">
    <property type="entry name" value="ABC_NrtD_SsuB_transporters"/>
    <property type="match status" value="1"/>
</dbReference>
<evidence type="ECO:0000313" key="5">
    <source>
        <dbReference type="EMBL" id="MFD2670620.1"/>
    </source>
</evidence>
<dbReference type="InterPro" id="IPR050166">
    <property type="entry name" value="ABC_transporter_ATP-bind"/>
</dbReference>
<dbReference type="SMART" id="SM00382">
    <property type="entry name" value="AAA"/>
    <property type="match status" value="1"/>
</dbReference>
<dbReference type="InterPro" id="IPR003439">
    <property type="entry name" value="ABC_transporter-like_ATP-bd"/>
</dbReference>
<dbReference type="PROSITE" id="PS50893">
    <property type="entry name" value="ABC_TRANSPORTER_2"/>
    <property type="match status" value="1"/>
</dbReference>
<dbReference type="EMBL" id="JBHUMM010000005">
    <property type="protein sequence ID" value="MFD2670620.1"/>
    <property type="molecule type" value="Genomic_DNA"/>
</dbReference>
<dbReference type="InterPro" id="IPR027417">
    <property type="entry name" value="P-loop_NTPase"/>
</dbReference>
<feature type="domain" description="ABC transporter" evidence="4">
    <location>
        <begin position="10"/>
        <end position="241"/>
    </location>
</feature>
<protein>
    <submittedName>
        <fullName evidence="5">ABC transporter ATP-binding protein</fullName>
    </submittedName>
</protein>
<keyword evidence="2" id="KW-0547">Nucleotide-binding</keyword>
<name>A0ABW5R7R1_9BACL</name>
<evidence type="ECO:0000256" key="2">
    <source>
        <dbReference type="ARBA" id="ARBA00022741"/>
    </source>
</evidence>
<dbReference type="GO" id="GO:0005524">
    <property type="term" value="F:ATP binding"/>
    <property type="evidence" value="ECO:0007669"/>
    <property type="project" value="UniProtKB-KW"/>
</dbReference>
<evidence type="ECO:0000256" key="3">
    <source>
        <dbReference type="ARBA" id="ARBA00022840"/>
    </source>
</evidence>
<sequence>MTESDSHALLRIGQLSHQFQMDRENTPVLQDIQLHIQKGEFITLLGPSGCGKSTLFQIIGGLIRPVTGEVMIQGEASTGKSGHISYMPQQPALLPWRSVLDNVLLAAEISGTAGSEARSRASEWLKQAGLAEYEQHYPHQLSGGMQQRVAFVRALMSPQELMLLDEPFSALDAMTRQEMQQWLIRIWEVHRRTILFITHSIDEALFLSDRIYVMSARPGRIIEELKVPFSRPRTDELVLDPDFAAHKHRLYQRLKGEPTA</sequence>
<dbReference type="Pfam" id="PF00005">
    <property type="entry name" value="ABC_tran"/>
    <property type="match status" value="1"/>
</dbReference>
<dbReference type="PROSITE" id="PS00211">
    <property type="entry name" value="ABC_TRANSPORTER_1"/>
    <property type="match status" value="1"/>
</dbReference>
<reference evidence="6" key="1">
    <citation type="journal article" date="2019" name="Int. J. Syst. Evol. Microbiol.">
        <title>The Global Catalogue of Microorganisms (GCM) 10K type strain sequencing project: providing services to taxonomists for standard genome sequencing and annotation.</title>
        <authorList>
            <consortium name="The Broad Institute Genomics Platform"/>
            <consortium name="The Broad Institute Genome Sequencing Center for Infectious Disease"/>
            <person name="Wu L."/>
            <person name="Ma J."/>
        </authorList>
    </citation>
    <scope>NUCLEOTIDE SEQUENCE [LARGE SCALE GENOMIC DNA]</scope>
    <source>
        <strain evidence="6">KCTC 33676</strain>
    </source>
</reference>
<proteinExistence type="predicted"/>
<dbReference type="InterPro" id="IPR017871">
    <property type="entry name" value="ABC_transporter-like_CS"/>
</dbReference>
<dbReference type="PANTHER" id="PTHR42788">
    <property type="entry name" value="TAURINE IMPORT ATP-BINDING PROTEIN-RELATED"/>
    <property type="match status" value="1"/>
</dbReference>